<keyword evidence="5" id="KW-1185">Reference proteome</keyword>
<proteinExistence type="predicted"/>
<gene>
    <name evidence="2" type="ORF">F8388_006768</name>
    <name evidence="3" type="ORF">G4B88_019600</name>
</gene>
<feature type="compositionally biased region" description="Low complexity" evidence="1">
    <location>
        <begin position="1"/>
        <end position="17"/>
    </location>
</feature>
<sequence>MAAGAEISGEVAAAAAAKNTKLESESESSKSESESEFNVQKLVDMFTKLNPLAKEFIPSSYAKQQSFNNLNAITTDESLFPNNKLFPDDNNSINRRRRNNFNQGRRRLNGRSFRAQRDNSIRRTVYVSDIDQLVIILFRPGFFNPHNLEVCMHIYTHIQFYALIYIYIYI</sequence>
<dbReference type="Proteomes" id="UP000525078">
    <property type="component" value="Unassembled WGS sequence"/>
</dbReference>
<dbReference type="InterPro" id="IPR009818">
    <property type="entry name" value="PAM2_motif"/>
</dbReference>
<dbReference type="EMBL" id="JAATIP010000041">
    <property type="protein sequence ID" value="KAF4386813.1"/>
    <property type="molecule type" value="Genomic_DNA"/>
</dbReference>
<name>A0A7J6GV64_CANSA</name>
<feature type="region of interest" description="Disordered" evidence="1">
    <location>
        <begin position="1"/>
        <end position="36"/>
    </location>
</feature>
<evidence type="ECO:0000256" key="1">
    <source>
        <dbReference type="SAM" id="MobiDB-lite"/>
    </source>
</evidence>
<accession>A0A7J6GV64</accession>
<dbReference type="Proteomes" id="UP000583929">
    <property type="component" value="Unassembled WGS sequence"/>
</dbReference>
<evidence type="ECO:0000313" key="4">
    <source>
        <dbReference type="Proteomes" id="UP000525078"/>
    </source>
</evidence>
<comment type="caution">
    <text evidence="2">The sequence shown here is derived from an EMBL/GenBank/DDBJ whole genome shotgun (WGS) entry which is preliminary data.</text>
</comment>
<evidence type="ECO:0008006" key="6">
    <source>
        <dbReference type="Google" id="ProtNLM"/>
    </source>
</evidence>
<evidence type="ECO:0000313" key="2">
    <source>
        <dbReference type="EMBL" id="KAF4386813.1"/>
    </source>
</evidence>
<dbReference type="AlphaFoldDB" id="A0A7J6GV64"/>
<reference evidence="4 5" key="1">
    <citation type="journal article" date="2020" name="bioRxiv">
        <title>Sequence and annotation of 42 cannabis genomes reveals extensive copy number variation in cannabinoid synthesis and pathogen resistance genes.</title>
        <authorList>
            <person name="Mckernan K.J."/>
            <person name="Helbert Y."/>
            <person name="Kane L.T."/>
            <person name="Ebling H."/>
            <person name="Zhang L."/>
            <person name="Liu B."/>
            <person name="Eaton Z."/>
            <person name="Mclaughlin S."/>
            <person name="Kingan S."/>
            <person name="Baybayan P."/>
            <person name="Concepcion G."/>
            <person name="Jordan M."/>
            <person name="Riva A."/>
            <person name="Barbazuk W."/>
            <person name="Harkins T."/>
        </authorList>
    </citation>
    <scope>NUCLEOTIDE SEQUENCE [LARGE SCALE GENOMIC DNA]</scope>
    <source>
        <strain evidence="4 5">cv. Jamaican Lion 4</strain>
        <strain evidence="3">Father</strain>
        <strain evidence="2">Mother</strain>
        <tissue evidence="2">Leaf</tissue>
    </source>
</reference>
<dbReference type="EMBL" id="JAATIQ010000029">
    <property type="protein sequence ID" value="KAF4397879.1"/>
    <property type="molecule type" value="Genomic_DNA"/>
</dbReference>
<dbReference type="Pfam" id="PF07145">
    <property type="entry name" value="PAM2"/>
    <property type="match status" value="1"/>
</dbReference>
<evidence type="ECO:0000313" key="5">
    <source>
        <dbReference type="Proteomes" id="UP000583929"/>
    </source>
</evidence>
<organism evidence="2 4">
    <name type="scientific">Cannabis sativa</name>
    <name type="common">Hemp</name>
    <name type="synonym">Marijuana</name>
    <dbReference type="NCBI Taxonomy" id="3483"/>
    <lineage>
        <taxon>Eukaryota</taxon>
        <taxon>Viridiplantae</taxon>
        <taxon>Streptophyta</taxon>
        <taxon>Embryophyta</taxon>
        <taxon>Tracheophyta</taxon>
        <taxon>Spermatophyta</taxon>
        <taxon>Magnoliopsida</taxon>
        <taxon>eudicotyledons</taxon>
        <taxon>Gunneridae</taxon>
        <taxon>Pentapetalae</taxon>
        <taxon>rosids</taxon>
        <taxon>fabids</taxon>
        <taxon>Rosales</taxon>
        <taxon>Cannabaceae</taxon>
        <taxon>Cannabis</taxon>
    </lineage>
</organism>
<evidence type="ECO:0000313" key="3">
    <source>
        <dbReference type="EMBL" id="KAF4397879.1"/>
    </source>
</evidence>
<protein>
    <recommendedName>
        <fullName evidence="6">Ataxin-2 C-terminal domain-containing protein</fullName>
    </recommendedName>
</protein>
<feature type="compositionally biased region" description="Basic and acidic residues" evidence="1">
    <location>
        <begin position="20"/>
        <end position="33"/>
    </location>
</feature>